<evidence type="ECO:0000313" key="9">
    <source>
        <dbReference type="Proteomes" id="UP000015102"/>
    </source>
</evidence>
<feature type="compositionally biased region" description="Basic and acidic residues" evidence="6">
    <location>
        <begin position="188"/>
        <end position="197"/>
    </location>
</feature>
<name>T1H5A8_MEGSC</name>
<keyword evidence="9" id="KW-1185">Reference proteome</keyword>
<proteinExistence type="predicted"/>
<dbReference type="Pfam" id="PF00096">
    <property type="entry name" value="zf-C2H2"/>
    <property type="match status" value="3"/>
</dbReference>
<evidence type="ECO:0000256" key="5">
    <source>
        <dbReference type="PROSITE-ProRule" id="PRU00042"/>
    </source>
</evidence>
<dbReference type="GO" id="GO:0010468">
    <property type="term" value="P:regulation of gene expression"/>
    <property type="evidence" value="ECO:0007669"/>
    <property type="project" value="TreeGrafter"/>
</dbReference>
<evidence type="ECO:0000313" key="8">
    <source>
        <dbReference type="EnsemblMetazoa" id="MESCA011485-PA"/>
    </source>
</evidence>
<dbReference type="InterPro" id="IPR036236">
    <property type="entry name" value="Znf_C2H2_sf"/>
</dbReference>
<dbReference type="Pfam" id="PF13894">
    <property type="entry name" value="zf-C2H2_4"/>
    <property type="match status" value="1"/>
</dbReference>
<accession>T1H5A8</accession>
<organism evidence="8 9">
    <name type="scientific">Megaselia scalaris</name>
    <name type="common">Humpbacked fly</name>
    <name type="synonym">Phora scalaris</name>
    <dbReference type="NCBI Taxonomy" id="36166"/>
    <lineage>
        <taxon>Eukaryota</taxon>
        <taxon>Metazoa</taxon>
        <taxon>Ecdysozoa</taxon>
        <taxon>Arthropoda</taxon>
        <taxon>Hexapoda</taxon>
        <taxon>Insecta</taxon>
        <taxon>Pterygota</taxon>
        <taxon>Neoptera</taxon>
        <taxon>Endopterygota</taxon>
        <taxon>Diptera</taxon>
        <taxon>Brachycera</taxon>
        <taxon>Muscomorpha</taxon>
        <taxon>Platypezoidea</taxon>
        <taxon>Phoridae</taxon>
        <taxon>Megaseliini</taxon>
        <taxon>Megaselia</taxon>
    </lineage>
</organism>
<dbReference type="HOGENOM" id="CLU_1125644_0_0_1"/>
<dbReference type="PROSITE" id="PS50157">
    <property type="entry name" value="ZINC_FINGER_C2H2_2"/>
    <property type="match status" value="2"/>
</dbReference>
<dbReference type="PANTHER" id="PTHR24403">
    <property type="entry name" value="ZINC FINGER PROTEIN"/>
    <property type="match status" value="1"/>
</dbReference>
<keyword evidence="3 5" id="KW-0863">Zinc-finger</keyword>
<dbReference type="GO" id="GO:0005634">
    <property type="term" value="C:nucleus"/>
    <property type="evidence" value="ECO:0007669"/>
    <property type="project" value="UniProtKB-ARBA"/>
</dbReference>
<dbReference type="Gene3D" id="3.30.160.60">
    <property type="entry name" value="Classic Zinc Finger"/>
    <property type="match status" value="4"/>
</dbReference>
<dbReference type="OMA" id="ECNICQF"/>
<evidence type="ECO:0000256" key="2">
    <source>
        <dbReference type="ARBA" id="ARBA00022737"/>
    </source>
</evidence>
<dbReference type="EMBL" id="CAQQ02379645">
    <property type="status" value="NOT_ANNOTATED_CDS"/>
    <property type="molecule type" value="Genomic_DNA"/>
</dbReference>
<feature type="domain" description="C2H2-type" evidence="7">
    <location>
        <begin position="40"/>
        <end position="68"/>
    </location>
</feature>
<reference evidence="9" key="1">
    <citation type="submission" date="2013-02" db="EMBL/GenBank/DDBJ databases">
        <authorList>
            <person name="Hughes D."/>
        </authorList>
    </citation>
    <scope>NUCLEOTIDE SEQUENCE</scope>
    <source>
        <strain>Durham</strain>
        <strain evidence="9">NC isolate 2 -- Noor lab</strain>
    </source>
</reference>
<evidence type="ECO:0000256" key="3">
    <source>
        <dbReference type="ARBA" id="ARBA00022771"/>
    </source>
</evidence>
<dbReference type="PROSITE" id="PS00028">
    <property type="entry name" value="ZINC_FINGER_C2H2_1"/>
    <property type="match status" value="2"/>
</dbReference>
<dbReference type="Proteomes" id="UP000015102">
    <property type="component" value="Unassembled WGS sequence"/>
</dbReference>
<dbReference type="SMART" id="SM00355">
    <property type="entry name" value="ZnF_C2H2"/>
    <property type="match status" value="5"/>
</dbReference>
<dbReference type="PANTHER" id="PTHR24403:SF67">
    <property type="entry name" value="FI01116P-RELATED"/>
    <property type="match status" value="1"/>
</dbReference>
<keyword evidence="4" id="KW-0862">Zinc</keyword>
<dbReference type="SUPFAM" id="SSF57667">
    <property type="entry name" value="beta-beta-alpha zinc fingers"/>
    <property type="match status" value="3"/>
</dbReference>
<dbReference type="FunFam" id="3.30.160.60:FF:000446">
    <property type="entry name" value="Zinc finger protein"/>
    <property type="match status" value="1"/>
</dbReference>
<evidence type="ECO:0000256" key="6">
    <source>
        <dbReference type="SAM" id="MobiDB-lite"/>
    </source>
</evidence>
<evidence type="ECO:0000256" key="4">
    <source>
        <dbReference type="ARBA" id="ARBA00022833"/>
    </source>
</evidence>
<protein>
    <recommendedName>
        <fullName evidence="7">C2H2-type domain-containing protein</fullName>
    </recommendedName>
</protein>
<keyword evidence="1" id="KW-0479">Metal-binding</keyword>
<sequence length="247" mass="28190">MKVHKNWRSKVVRPIKKQKPPKPTTSKEFAVPQTKYYSEKTCEICERKFVNGKTLSKHVKSVHLKIKPFICNVCGFKCSRKSVLEVHSRQHKKEKPLECNICQFKTRDQSSLQTHKKRHLSHATQNHKCFVCDYTAIQTSNLKTHIRTKHPENFKDISCDLCSFVTVSKEKLAYHKNDHTKGLVLKGSNDDDDKKNESNGIQNKTLGANEISSDCFLPMESTDSINHEPALDTGGVTIPAHSEDAQF</sequence>
<feature type="compositionally biased region" description="Basic residues" evidence="6">
    <location>
        <begin position="1"/>
        <end position="20"/>
    </location>
</feature>
<feature type="region of interest" description="Disordered" evidence="6">
    <location>
        <begin position="226"/>
        <end position="247"/>
    </location>
</feature>
<evidence type="ECO:0000256" key="1">
    <source>
        <dbReference type="ARBA" id="ARBA00022723"/>
    </source>
</evidence>
<dbReference type="InterPro" id="IPR050688">
    <property type="entry name" value="Zinc_finger/UBP_domain"/>
</dbReference>
<dbReference type="STRING" id="36166.T1H5A8"/>
<evidence type="ECO:0000259" key="7">
    <source>
        <dbReference type="PROSITE" id="PS50157"/>
    </source>
</evidence>
<reference evidence="8" key="2">
    <citation type="submission" date="2015-06" db="UniProtKB">
        <authorList>
            <consortium name="EnsemblMetazoa"/>
        </authorList>
    </citation>
    <scope>IDENTIFICATION</scope>
</reference>
<dbReference type="EnsemblMetazoa" id="MESCA011485-RA">
    <property type="protein sequence ID" value="MESCA011485-PA"/>
    <property type="gene ID" value="MESCA011485"/>
</dbReference>
<feature type="region of interest" description="Disordered" evidence="6">
    <location>
        <begin position="1"/>
        <end position="28"/>
    </location>
</feature>
<feature type="domain" description="C2H2-type" evidence="7">
    <location>
        <begin position="69"/>
        <end position="96"/>
    </location>
</feature>
<dbReference type="InterPro" id="IPR013087">
    <property type="entry name" value="Znf_C2H2_type"/>
</dbReference>
<dbReference type="AlphaFoldDB" id="T1H5A8"/>
<dbReference type="GO" id="GO:0008270">
    <property type="term" value="F:zinc ion binding"/>
    <property type="evidence" value="ECO:0007669"/>
    <property type="project" value="UniProtKB-KW"/>
</dbReference>
<keyword evidence="2" id="KW-0677">Repeat</keyword>
<feature type="region of interest" description="Disordered" evidence="6">
    <location>
        <begin position="182"/>
        <end position="204"/>
    </location>
</feature>